<protein>
    <submittedName>
        <fullName evidence="1">Uncharacterized protein</fullName>
    </submittedName>
</protein>
<accession>A0ABC8UFK2</accession>
<name>A0ABC8UFK2_9AQUA</name>
<proteinExistence type="predicted"/>
<evidence type="ECO:0000313" key="2">
    <source>
        <dbReference type="Proteomes" id="UP001642360"/>
    </source>
</evidence>
<reference evidence="1 2" key="1">
    <citation type="submission" date="2024-02" db="EMBL/GenBank/DDBJ databases">
        <authorList>
            <person name="Vignale AGUSTIN F."/>
            <person name="Sosa J E."/>
            <person name="Modenutti C."/>
        </authorList>
    </citation>
    <scope>NUCLEOTIDE SEQUENCE [LARGE SCALE GENOMIC DNA]</scope>
</reference>
<organism evidence="1 2">
    <name type="scientific">Ilex paraguariensis</name>
    <name type="common">yerba mate</name>
    <dbReference type="NCBI Taxonomy" id="185542"/>
    <lineage>
        <taxon>Eukaryota</taxon>
        <taxon>Viridiplantae</taxon>
        <taxon>Streptophyta</taxon>
        <taxon>Embryophyta</taxon>
        <taxon>Tracheophyta</taxon>
        <taxon>Spermatophyta</taxon>
        <taxon>Magnoliopsida</taxon>
        <taxon>eudicotyledons</taxon>
        <taxon>Gunneridae</taxon>
        <taxon>Pentapetalae</taxon>
        <taxon>asterids</taxon>
        <taxon>campanulids</taxon>
        <taxon>Aquifoliales</taxon>
        <taxon>Aquifoliaceae</taxon>
        <taxon>Ilex</taxon>
    </lineage>
</organism>
<keyword evidence="2" id="KW-1185">Reference proteome</keyword>
<comment type="caution">
    <text evidence="1">The sequence shown here is derived from an EMBL/GenBank/DDBJ whole genome shotgun (WGS) entry which is preliminary data.</text>
</comment>
<dbReference type="EMBL" id="CAUOFW020007605">
    <property type="protein sequence ID" value="CAK9179787.1"/>
    <property type="molecule type" value="Genomic_DNA"/>
</dbReference>
<sequence>GGGIPDKFLATLRLGDSNDYISPSQGCVVSLEASSTRQDKSQNLEKVGTALNEDMYINDSLYVACFVSNCGFLLVPLTSKFLFPAVRRILFGRRGLLSPFLQFWTKILEHSLAHAVLSS</sequence>
<dbReference type="AlphaFoldDB" id="A0ABC8UFK2"/>
<dbReference type="Proteomes" id="UP001642360">
    <property type="component" value="Unassembled WGS sequence"/>
</dbReference>
<evidence type="ECO:0000313" key="1">
    <source>
        <dbReference type="EMBL" id="CAK9179787.1"/>
    </source>
</evidence>
<feature type="non-terminal residue" evidence="1">
    <location>
        <position position="1"/>
    </location>
</feature>
<gene>
    <name evidence="1" type="ORF">ILEXP_LOCUS49741</name>
</gene>